<protein>
    <submittedName>
        <fullName evidence="2">Extracellular solute-binding protein</fullName>
    </submittedName>
</protein>
<dbReference type="PROSITE" id="PS51257">
    <property type="entry name" value="PROKAR_LIPOPROTEIN"/>
    <property type="match status" value="1"/>
</dbReference>
<gene>
    <name evidence="2" type="ORF">P5F74_10025</name>
</gene>
<comment type="caution">
    <text evidence="2">The sequence shown here is derived from an EMBL/GenBank/DDBJ whole genome shotgun (WGS) entry which is preliminary data.</text>
</comment>
<proteinExistence type="predicted"/>
<dbReference type="PANTHER" id="PTHR43649:SF32">
    <property type="entry name" value="SUGAR BINDING SECRETED PROTEIN"/>
    <property type="match status" value="1"/>
</dbReference>
<accession>A0ABU6NM03</accession>
<dbReference type="RefSeq" id="WP_328237220.1">
    <property type="nucleotide sequence ID" value="NZ_JAROAS010000018.1"/>
</dbReference>
<keyword evidence="1" id="KW-0732">Signal</keyword>
<evidence type="ECO:0000256" key="1">
    <source>
        <dbReference type="SAM" id="SignalP"/>
    </source>
</evidence>
<feature type="signal peptide" evidence="1">
    <location>
        <begin position="1"/>
        <end position="19"/>
    </location>
</feature>
<dbReference type="Pfam" id="PF13416">
    <property type="entry name" value="SBP_bac_8"/>
    <property type="match status" value="1"/>
</dbReference>
<organism evidence="2 3">
    <name type="scientific">Shouchella miscanthi</name>
    <dbReference type="NCBI Taxonomy" id="2598861"/>
    <lineage>
        <taxon>Bacteria</taxon>
        <taxon>Bacillati</taxon>
        <taxon>Bacillota</taxon>
        <taxon>Bacilli</taxon>
        <taxon>Bacillales</taxon>
        <taxon>Bacillaceae</taxon>
        <taxon>Shouchella</taxon>
    </lineage>
</organism>
<dbReference type="SUPFAM" id="SSF53850">
    <property type="entry name" value="Periplasmic binding protein-like II"/>
    <property type="match status" value="1"/>
</dbReference>
<dbReference type="InterPro" id="IPR050490">
    <property type="entry name" value="Bact_solute-bd_prot1"/>
</dbReference>
<evidence type="ECO:0000313" key="2">
    <source>
        <dbReference type="EMBL" id="MED4128468.1"/>
    </source>
</evidence>
<sequence>MVRSVLKSLVAIGSIGLVAACSSGSSSSESTGGGDITLTMWLWPGMGFAEKAAQYEEENPGININIQETEYADAHQNLITALAAGSGAPDISGVDEGYLERIKESSHLFYDLSDYGAADLEGDYLDWKWNQASSDDGSVIGIPTDIGPMAMAYRVDLFEEAGLPTDPDDVAEAMGTWDDYIEAGKQLKEETGSFMFSDVADMYSAIREQGDKQYFETDGTLIIEDSPQILKAWDKSIEAMDIQANIERQTPEWGAAIANGDFATVFLPPWMLQNIKNDAPDTAGLWDIALMPEGSGNWGGSFLTIPSQSDHPEEAYAFITWLMSPDNQLDIFEANGNFPSTPGIYDEPAVKELDDGFFIRDDIGAIFAEAATLVKDVYRAPDTAPINTIMQDALGTVADGVAEPEAAWDSAIQEVNRQTSR</sequence>
<dbReference type="InterPro" id="IPR006059">
    <property type="entry name" value="SBP"/>
</dbReference>
<dbReference type="PANTHER" id="PTHR43649">
    <property type="entry name" value="ARABINOSE-BINDING PROTEIN-RELATED"/>
    <property type="match status" value="1"/>
</dbReference>
<dbReference type="EMBL" id="JAROAS010000018">
    <property type="protein sequence ID" value="MED4128468.1"/>
    <property type="molecule type" value="Genomic_DNA"/>
</dbReference>
<feature type="chain" id="PRO_5045333202" evidence="1">
    <location>
        <begin position="20"/>
        <end position="421"/>
    </location>
</feature>
<keyword evidence="3" id="KW-1185">Reference proteome</keyword>
<dbReference type="Proteomes" id="UP001341820">
    <property type="component" value="Unassembled WGS sequence"/>
</dbReference>
<dbReference type="Gene3D" id="3.40.190.10">
    <property type="entry name" value="Periplasmic binding protein-like II"/>
    <property type="match status" value="1"/>
</dbReference>
<evidence type="ECO:0000313" key="3">
    <source>
        <dbReference type="Proteomes" id="UP001341820"/>
    </source>
</evidence>
<name>A0ABU6NM03_9BACI</name>
<reference evidence="2 3" key="1">
    <citation type="submission" date="2023-03" db="EMBL/GenBank/DDBJ databases">
        <title>Bacillus Genome Sequencing.</title>
        <authorList>
            <person name="Dunlap C."/>
        </authorList>
    </citation>
    <scope>NUCLEOTIDE SEQUENCE [LARGE SCALE GENOMIC DNA]</scope>
    <source>
        <strain evidence="2 3">B-4107</strain>
    </source>
</reference>